<protein>
    <submittedName>
        <fullName evidence="1">Uncharacterized protein</fullName>
    </submittedName>
</protein>
<reference evidence="1 2" key="1">
    <citation type="submission" date="2018-04" db="EMBL/GenBank/DDBJ databases">
        <title>Genomic Encyclopedia of Archaeal and Bacterial Type Strains, Phase II (KMG-II): from individual species to whole genera.</title>
        <authorList>
            <person name="Goeker M."/>
        </authorList>
    </citation>
    <scope>NUCLEOTIDE SEQUENCE [LARGE SCALE GENOMIC DNA]</scope>
    <source>
        <strain evidence="1 2">DSM 29955</strain>
    </source>
</reference>
<evidence type="ECO:0000313" key="2">
    <source>
        <dbReference type="Proteomes" id="UP000244523"/>
    </source>
</evidence>
<name>A0A2T6K6X1_9RHOB</name>
<proteinExistence type="predicted"/>
<comment type="caution">
    <text evidence="1">The sequence shown here is derived from an EMBL/GenBank/DDBJ whole genome shotgun (WGS) entry which is preliminary data.</text>
</comment>
<gene>
    <name evidence="1" type="ORF">C8N45_11951</name>
</gene>
<accession>A0A2T6K6X1</accession>
<dbReference type="Proteomes" id="UP000244523">
    <property type="component" value="Unassembled WGS sequence"/>
</dbReference>
<sequence length="141" mass="16156">MDRIRTDTHSNYGLYGAYMCDAKLSHTATAYAKARQRMRQLAVFPHGFFLKVSDRLSCLALWNPPIKESTAARRHAIPRRGVAQLGPKMQIVMSGAWDVQAMTRVWSTWFACWHGKLQEILSKRKPRVMDRLAPAIREVSI</sequence>
<dbReference type="AlphaFoldDB" id="A0A2T6K6X1"/>
<organism evidence="1 2">
    <name type="scientific">Yoonia sediminilitoris</name>
    <dbReference type="NCBI Taxonomy" id="1286148"/>
    <lineage>
        <taxon>Bacteria</taxon>
        <taxon>Pseudomonadati</taxon>
        <taxon>Pseudomonadota</taxon>
        <taxon>Alphaproteobacteria</taxon>
        <taxon>Rhodobacterales</taxon>
        <taxon>Paracoccaceae</taxon>
        <taxon>Yoonia</taxon>
    </lineage>
</organism>
<dbReference type="EMBL" id="QBUD01000019">
    <property type="protein sequence ID" value="PUB10424.1"/>
    <property type="molecule type" value="Genomic_DNA"/>
</dbReference>
<evidence type="ECO:0000313" key="1">
    <source>
        <dbReference type="EMBL" id="PUB10424.1"/>
    </source>
</evidence>
<keyword evidence="2" id="KW-1185">Reference proteome</keyword>